<dbReference type="GO" id="GO:0005886">
    <property type="term" value="C:plasma membrane"/>
    <property type="evidence" value="ECO:0007669"/>
    <property type="project" value="UniProtKB-SubCell"/>
</dbReference>
<evidence type="ECO:0000313" key="10">
    <source>
        <dbReference type="EMBL" id="RZT02493.1"/>
    </source>
</evidence>
<dbReference type="InterPro" id="IPR035906">
    <property type="entry name" value="MetI-like_sf"/>
</dbReference>
<feature type="transmembrane region" description="Helical" evidence="8">
    <location>
        <begin position="231"/>
        <end position="250"/>
    </location>
</feature>
<evidence type="ECO:0000256" key="5">
    <source>
        <dbReference type="ARBA" id="ARBA00022692"/>
    </source>
</evidence>
<evidence type="ECO:0000256" key="2">
    <source>
        <dbReference type="ARBA" id="ARBA00007069"/>
    </source>
</evidence>
<dbReference type="Pfam" id="PF00528">
    <property type="entry name" value="BPD_transp_1"/>
    <property type="match status" value="1"/>
</dbReference>
<reference evidence="10 11" key="1">
    <citation type="submission" date="2019-02" db="EMBL/GenBank/DDBJ databases">
        <title>Genomic Encyclopedia of Type Strains, Phase IV (KMG-IV): sequencing the most valuable type-strain genomes for metagenomic binning, comparative biology and taxonomic classification.</title>
        <authorList>
            <person name="Goeker M."/>
        </authorList>
    </citation>
    <scope>NUCLEOTIDE SEQUENCE [LARGE SCALE GENOMIC DNA]</scope>
    <source>
        <strain evidence="10 11">DSM 29486</strain>
    </source>
</reference>
<proteinExistence type="inferred from homology"/>
<comment type="caution">
    <text evidence="10">The sequence shown here is derived from an EMBL/GenBank/DDBJ whole genome shotgun (WGS) entry which is preliminary data.</text>
</comment>
<feature type="transmembrane region" description="Helical" evidence="8">
    <location>
        <begin position="134"/>
        <end position="153"/>
    </location>
</feature>
<dbReference type="CDD" id="cd06261">
    <property type="entry name" value="TM_PBP2"/>
    <property type="match status" value="1"/>
</dbReference>
<organism evidence="10 11">
    <name type="scientific">Cuneatibacter caecimuris</name>
    <dbReference type="NCBI Taxonomy" id="1796618"/>
    <lineage>
        <taxon>Bacteria</taxon>
        <taxon>Bacillati</taxon>
        <taxon>Bacillota</taxon>
        <taxon>Clostridia</taxon>
        <taxon>Lachnospirales</taxon>
        <taxon>Lachnospiraceae</taxon>
        <taxon>Cuneatibacter</taxon>
    </lineage>
</organism>
<dbReference type="Gene3D" id="1.10.3720.10">
    <property type="entry name" value="MetI-like"/>
    <property type="match status" value="1"/>
</dbReference>
<evidence type="ECO:0000259" key="9">
    <source>
        <dbReference type="PROSITE" id="PS50928"/>
    </source>
</evidence>
<gene>
    <name evidence="10" type="ORF">EV209_0612</name>
</gene>
<protein>
    <submittedName>
        <fullName evidence="10">Spermidine/putrescine transport system permease protein</fullName>
    </submittedName>
</protein>
<dbReference type="InterPro" id="IPR051789">
    <property type="entry name" value="Bact_Polyamine_Transport"/>
</dbReference>
<evidence type="ECO:0000256" key="6">
    <source>
        <dbReference type="ARBA" id="ARBA00022989"/>
    </source>
</evidence>
<feature type="transmembrane region" description="Helical" evidence="8">
    <location>
        <begin position="61"/>
        <end position="85"/>
    </location>
</feature>
<keyword evidence="6 8" id="KW-1133">Transmembrane helix</keyword>
<sequence>MKRLKRILADAYLGIIFLLMYAPIATLMVLSFNSSKSRAKWGGFTLDWYQKLLDSPEIMEALMNTLSIAFFSALIATVIGTLACIAINRMRKSTKGLFLALNNIPLLNGDIVTGISMMLVFIAFGITFGYGSILIAHTTFNIPYVVLSVLPRLRQTNRSTYEAAMDLGAAPVQAFVKVVLPELFPGILSGFLMAFTMSLDDFIITHFTKGAGINTLSTLIYSEVRRGIQPTMYALSTIMFIAALVLLALAGRPKRKKEAV</sequence>
<evidence type="ECO:0000256" key="4">
    <source>
        <dbReference type="ARBA" id="ARBA00022475"/>
    </source>
</evidence>
<keyword evidence="4" id="KW-1003">Cell membrane</keyword>
<dbReference type="GO" id="GO:0055085">
    <property type="term" value="P:transmembrane transport"/>
    <property type="evidence" value="ECO:0007669"/>
    <property type="project" value="InterPro"/>
</dbReference>
<dbReference type="SUPFAM" id="SSF161098">
    <property type="entry name" value="MetI-like"/>
    <property type="match status" value="1"/>
</dbReference>
<evidence type="ECO:0000256" key="1">
    <source>
        <dbReference type="ARBA" id="ARBA00004651"/>
    </source>
</evidence>
<evidence type="ECO:0000256" key="8">
    <source>
        <dbReference type="RuleBase" id="RU363032"/>
    </source>
</evidence>
<keyword evidence="5 8" id="KW-0812">Transmembrane</keyword>
<feature type="transmembrane region" description="Helical" evidence="8">
    <location>
        <begin position="174"/>
        <end position="195"/>
    </location>
</feature>
<dbReference type="PANTHER" id="PTHR43848:SF2">
    <property type="entry name" value="PUTRESCINE TRANSPORT SYSTEM PERMEASE PROTEIN POTI"/>
    <property type="match status" value="1"/>
</dbReference>
<dbReference type="PANTHER" id="PTHR43848">
    <property type="entry name" value="PUTRESCINE TRANSPORT SYSTEM PERMEASE PROTEIN POTI"/>
    <property type="match status" value="1"/>
</dbReference>
<dbReference type="AlphaFoldDB" id="A0A4Q7PNU5"/>
<dbReference type="PROSITE" id="PS50928">
    <property type="entry name" value="ABC_TM1"/>
    <property type="match status" value="1"/>
</dbReference>
<dbReference type="Proteomes" id="UP000292927">
    <property type="component" value="Unassembled WGS sequence"/>
</dbReference>
<keyword evidence="3 8" id="KW-0813">Transport</keyword>
<feature type="domain" description="ABC transmembrane type-1" evidence="9">
    <location>
        <begin position="62"/>
        <end position="250"/>
    </location>
</feature>
<keyword evidence="7 8" id="KW-0472">Membrane</keyword>
<accession>A0A4Q7PNU5</accession>
<evidence type="ECO:0000313" key="11">
    <source>
        <dbReference type="Proteomes" id="UP000292927"/>
    </source>
</evidence>
<evidence type="ECO:0000256" key="7">
    <source>
        <dbReference type="ARBA" id="ARBA00023136"/>
    </source>
</evidence>
<keyword evidence="11" id="KW-1185">Reference proteome</keyword>
<dbReference type="InterPro" id="IPR000515">
    <property type="entry name" value="MetI-like"/>
</dbReference>
<name>A0A4Q7PNU5_9FIRM</name>
<feature type="transmembrane region" description="Helical" evidence="8">
    <location>
        <begin position="106"/>
        <end position="128"/>
    </location>
</feature>
<feature type="transmembrane region" description="Helical" evidence="8">
    <location>
        <begin position="12"/>
        <end position="32"/>
    </location>
</feature>
<comment type="similarity">
    <text evidence="2">Belongs to the binding-protein-dependent transport system permease family. CysTW subfamily.</text>
</comment>
<evidence type="ECO:0000256" key="3">
    <source>
        <dbReference type="ARBA" id="ARBA00022448"/>
    </source>
</evidence>
<dbReference type="EMBL" id="SGXF01000001">
    <property type="protein sequence ID" value="RZT02493.1"/>
    <property type="molecule type" value="Genomic_DNA"/>
</dbReference>
<comment type="subcellular location">
    <subcellularLocation>
        <location evidence="1 8">Cell membrane</location>
        <topology evidence="1 8">Multi-pass membrane protein</topology>
    </subcellularLocation>
</comment>